<name>A0A3B5KQ58_9TELE</name>
<dbReference type="InterPro" id="IPR016186">
    <property type="entry name" value="C-type_lectin-like/link_sf"/>
</dbReference>
<protein>
    <recommendedName>
        <fullName evidence="6">C-type lectin domain-containing protein</fullName>
    </recommendedName>
</protein>
<evidence type="ECO:0000313" key="5">
    <source>
        <dbReference type="Proteomes" id="UP000261380"/>
    </source>
</evidence>
<feature type="chain" id="PRO_5017200866" description="C-type lectin domain-containing protein" evidence="3">
    <location>
        <begin position="21"/>
        <end position="143"/>
    </location>
</feature>
<dbReference type="AlphaFoldDB" id="A0A3B5KQ58"/>
<dbReference type="Proteomes" id="UP000261380">
    <property type="component" value="Unplaced"/>
</dbReference>
<dbReference type="GO" id="GO:0030246">
    <property type="term" value="F:carbohydrate binding"/>
    <property type="evidence" value="ECO:0007669"/>
    <property type="project" value="UniProtKB-KW"/>
</dbReference>
<dbReference type="Ensembl" id="ENSXCOT00000002307.1">
    <property type="protein sequence ID" value="ENSXCOP00000002273.1"/>
    <property type="gene ID" value="ENSXCOG00000001821.1"/>
</dbReference>
<dbReference type="InterPro" id="IPR016187">
    <property type="entry name" value="CTDL_fold"/>
</dbReference>
<dbReference type="PANTHER" id="PTHR46746:SF9">
    <property type="entry name" value="CD209 ANTIGEN-LIKE PROTEIN C-LIKE"/>
    <property type="match status" value="1"/>
</dbReference>
<evidence type="ECO:0008006" key="6">
    <source>
        <dbReference type="Google" id="ProtNLM"/>
    </source>
</evidence>
<dbReference type="InterPro" id="IPR051379">
    <property type="entry name" value="C-type_Lectin_Receptor_IMM"/>
</dbReference>
<dbReference type="Gene3D" id="3.10.100.10">
    <property type="entry name" value="Mannose-Binding Protein A, subunit A"/>
    <property type="match status" value="1"/>
</dbReference>
<feature type="signal peptide" evidence="3">
    <location>
        <begin position="1"/>
        <end position="20"/>
    </location>
</feature>
<reference evidence="4" key="1">
    <citation type="submission" date="2025-08" db="UniProtKB">
        <authorList>
            <consortium name="Ensembl"/>
        </authorList>
    </citation>
    <scope>IDENTIFICATION</scope>
</reference>
<keyword evidence="3" id="KW-0732">Signal</keyword>
<accession>A0A3B5KQ58</accession>
<evidence type="ECO:0000256" key="2">
    <source>
        <dbReference type="ARBA" id="ARBA00023157"/>
    </source>
</evidence>
<evidence type="ECO:0000256" key="1">
    <source>
        <dbReference type="ARBA" id="ARBA00022734"/>
    </source>
</evidence>
<reference evidence="4" key="2">
    <citation type="submission" date="2025-09" db="UniProtKB">
        <authorList>
            <consortium name="Ensembl"/>
        </authorList>
    </citation>
    <scope>IDENTIFICATION</scope>
</reference>
<evidence type="ECO:0000256" key="3">
    <source>
        <dbReference type="SAM" id="SignalP"/>
    </source>
</evidence>
<organism evidence="4 5">
    <name type="scientific">Xiphophorus couchianus</name>
    <name type="common">Monterrey platyfish</name>
    <dbReference type="NCBI Taxonomy" id="32473"/>
    <lineage>
        <taxon>Eukaryota</taxon>
        <taxon>Metazoa</taxon>
        <taxon>Chordata</taxon>
        <taxon>Craniata</taxon>
        <taxon>Vertebrata</taxon>
        <taxon>Euteleostomi</taxon>
        <taxon>Actinopterygii</taxon>
        <taxon>Neopterygii</taxon>
        <taxon>Teleostei</taxon>
        <taxon>Neoteleostei</taxon>
        <taxon>Acanthomorphata</taxon>
        <taxon>Ovalentaria</taxon>
        <taxon>Atherinomorphae</taxon>
        <taxon>Cyprinodontiformes</taxon>
        <taxon>Poeciliidae</taxon>
        <taxon>Poeciliinae</taxon>
        <taxon>Xiphophorus</taxon>
    </lineage>
</organism>
<keyword evidence="1" id="KW-0430">Lectin</keyword>
<evidence type="ECO:0000313" key="4">
    <source>
        <dbReference type="Ensembl" id="ENSXCOP00000002273.1"/>
    </source>
</evidence>
<proteinExistence type="predicted"/>
<dbReference type="SUPFAM" id="SSF56436">
    <property type="entry name" value="C-type lectin-like"/>
    <property type="match status" value="1"/>
</dbReference>
<keyword evidence="2" id="KW-1015">Disulfide bond</keyword>
<dbReference type="PANTHER" id="PTHR46746">
    <property type="entry name" value="KILLER CELL LECTIN-LIKE RECEPTOR SUBFAMILY F MEMBER 2"/>
    <property type="match status" value="1"/>
</dbReference>
<sequence length="143" mass="16852">MFKCRIIDIVLTSAVLFVSAPPEDSRCRLCPEGWLWWRRHCYFFSVGLQEDRRWNESAEFCQEHNSSLVVIKDDAEMVTDRRETKTKMAAFTLQSEVTRFRCFVKSDFFFFAAVVHTSKYCICDLYEFPSVNCKRPESVPHAQ</sequence>
<dbReference type="GeneTree" id="ENSGT00940000175986"/>
<keyword evidence="5" id="KW-1185">Reference proteome</keyword>